<dbReference type="InterPro" id="IPR005321">
    <property type="entry name" value="Peptidase_S58_DmpA"/>
</dbReference>
<comment type="similarity">
    <text evidence="1">Belongs to the peptidase S58 family.</text>
</comment>
<dbReference type="CDD" id="cd02253">
    <property type="entry name" value="DmpA"/>
    <property type="match status" value="1"/>
</dbReference>
<gene>
    <name evidence="2" type="ORF">RQX22_13280</name>
</gene>
<dbReference type="PANTHER" id="PTHR36512">
    <property type="entry name" value="D-AMINOPEPTIDASE"/>
    <property type="match status" value="1"/>
</dbReference>
<proteinExistence type="inferred from homology"/>
<dbReference type="Gene3D" id="3.60.70.12">
    <property type="entry name" value="L-amino peptidase D-ALA esterase/amidase"/>
    <property type="match status" value="1"/>
</dbReference>
<dbReference type="RefSeq" id="WP_315727024.1">
    <property type="nucleotide sequence ID" value="NZ_JAVUPU010000006.1"/>
</dbReference>
<dbReference type="Proteomes" id="UP001259572">
    <property type="component" value="Unassembled WGS sequence"/>
</dbReference>
<accession>A0ABU3Q949</accession>
<dbReference type="Pfam" id="PF03576">
    <property type="entry name" value="Peptidase_S58"/>
    <property type="match status" value="1"/>
</dbReference>
<dbReference type="EMBL" id="JAVUPU010000006">
    <property type="protein sequence ID" value="MDT9599928.1"/>
    <property type="molecule type" value="Genomic_DNA"/>
</dbReference>
<keyword evidence="3" id="KW-1185">Reference proteome</keyword>
<dbReference type="PANTHER" id="PTHR36512:SF3">
    <property type="entry name" value="BLR5678 PROTEIN"/>
    <property type="match status" value="1"/>
</dbReference>
<dbReference type="InterPro" id="IPR016117">
    <property type="entry name" value="ArgJ-like_dom_sf"/>
</dbReference>
<protein>
    <submittedName>
        <fullName evidence="2">P1 family peptidase</fullName>
    </submittedName>
</protein>
<reference evidence="2 3" key="1">
    <citation type="submission" date="2023-05" db="EMBL/GenBank/DDBJ databases">
        <authorList>
            <person name="Guo Y."/>
        </authorList>
    </citation>
    <scope>NUCLEOTIDE SEQUENCE [LARGE SCALE GENOMIC DNA]</scope>
    <source>
        <strain evidence="2 3">GR2756</strain>
    </source>
</reference>
<name>A0ABU3Q949_9SPHN</name>
<comment type="caution">
    <text evidence="2">The sequence shown here is derived from an EMBL/GenBank/DDBJ whole genome shotgun (WGS) entry which is preliminary data.</text>
</comment>
<evidence type="ECO:0000313" key="3">
    <source>
        <dbReference type="Proteomes" id="UP001259572"/>
    </source>
</evidence>
<organism evidence="2 3">
    <name type="scientific">Sphingosinicella rhizophila</name>
    <dbReference type="NCBI Taxonomy" id="3050082"/>
    <lineage>
        <taxon>Bacteria</taxon>
        <taxon>Pseudomonadati</taxon>
        <taxon>Pseudomonadota</taxon>
        <taxon>Alphaproteobacteria</taxon>
        <taxon>Sphingomonadales</taxon>
        <taxon>Sphingosinicellaceae</taxon>
        <taxon>Sphingosinicella</taxon>
    </lineage>
</organism>
<sequence>MTKRARDYGIPFSGTPGPLNAITDVPGVEVGYATIWEGAGKLEVGKGPVRTGVTAILPRGKADSAPCFGAWASLNHGGEMTGTIWLDERGLCEGPVLITNTHQVGVVRDAAITWMRRNAYDALYLLPIVAETYDGLLNDIDGGHIKPDHVFEALDSARDGPIAEGSVGGGTGMMCYEYKAGTGTASRVLPAEQGGYTVGVLVQTNYGERRSLRLGGIRLGERLADDRPRFADDALMPQGHDSQYARWVSGGKRPQTGKDAGDGSIIVIVVTDAPLLPHQLKRVAKRPGLGIGRLGGLGAALSGDIFLALSTANQEVSEAGNARPVQHFPNLNITAIFEAAIDATEEAIVNAMVAAEPTEGANGFFVPAIPIERVRAILAEHHLLETKE</sequence>
<evidence type="ECO:0000256" key="1">
    <source>
        <dbReference type="ARBA" id="ARBA00007068"/>
    </source>
</evidence>
<dbReference type="SUPFAM" id="SSF56266">
    <property type="entry name" value="DmpA/ArgJ-like"/>
    <property type="match status" value="1"/>
</dbReference>
<evidence type="ECO:0000313" key="2">
    <source>
        <dbReference type="EMBL" id="MDT9599928.1"/>
    </source>
</evidence>